<reference evidence="3" key="1">
    <citation type="submission" date="2017-05" db="EMBL/GenBank/DDBJ databases">
        <authorList>
            <person name="Macchi M."/>
            <person name="Festa S."/>
            <person name="Coppotelli B.M."/>
            <person name="Morelli I.S."/>
        </authorList>
    </citation>
    <scope>NUCLEOTIDE SEQUENCE [LARGE SCALE GENOMIC DNA]</scope>
    <source>
        <strain evidence="3">I</strain>
    </source>
</reference>
<evidence type="ECO:0000313" key="3">
    <source>
        <dbReference type="Proteomes" id="UP000196655"/>
    </source>
</evidence>
<sequence length="322" mass="35382">MFTSKEQIEASLRAARVSAARAAALAARAKPCVRLEAIVLAEDETIPLGATRIGGRPDLPAGTAWPVRPPYPDAADRIAETRATLENIRATNEAALARNSPYAWSSDKVEAQARYLLDAIAPVAEARPLTFVAQLDLAGIQTVQPLDPDIPVAGRLVFFYDVEQQPEGVNPEDSAGWVVLHDTADASTLSRIVPPSDAVSSFRPLRGHGRAAVSPVPEEEAFPSDRSDPDRASLVEWYSDRYDALLGRIDWRAHQAGGHPDQIQLGPQPGRKAEDWILLMQIDSDHRSGMTWGDSGMLYVWIRREDLQARRFDRARVILQSL</sequence>
<dbReference type="PANTHER" id="PTHR36436">
    <property type="entry name" value="SLL5081 PROTEIN"/>
    <property type="match status" value="1"/>
</dbReference>
<dbReference type="PANTHER" id="PTHR36436:SF6">
    <property type="entry name" value="SLL5081 PROTEIN"/>
    <property type="match status" value="1"/>
</dbReference>
<comment type="caution">
    <text evidence="2">The sequence shown here is derived from an EMBL/GenBank/DDBJ whole genome shotgun (WGS) entry which is preliminary data.</text>
</comment>
<evidence type="ECO:0000256" key="1">
    <source>
        <dbReference type="SAM" id="MobiDB-lite"/>
    </source>
</evidence>
<evidence type="ECO:0008006" key="4">
    <source>
        <dbReference type="Google" id="ProtNLM"/>
    </source>
</evidence>
<dbReference type="OrthoDB" id="8376466at2"/>
<dbReference type="AlphaFoldDB" id="A0A211ZKP6"/>
<keyword evidence="3" id="KW-1185">Reference proteome</keyword>
<dbReference type="InterPro" id="IPR035948">
    <property type="entry name" value="YwqG-like_sf"/>
</dbReference>
<accession>A0A211ZKP6</accession>
<organism evidence="2 3">
    <name type="scientific">Inquilinus limosus</name>
    <dbReference type="NCBI Taxonomy" id="171674"/>
    <lineage>
        <taxon>Bacteria</taxon>
        <taxon>Pseudomonadati</taxon>
        <taxon>Pseudomonadota</taxon>
        <taxon>Alphaproteobacteria</taxon>
        <taxon>Rhodospirillales</taxon>
        <taxon>Rhodospirillaceae</taxon>
        <taxon>Inquilinus</taxon>
    </lineage>
</organism>
<dbReference type="Proteomes" id="UP000196655">
    <property type="component" value="Unassembled WGS sequence"/>
</dbReference>
<feature type="region of interest" description="Disordered" evidence="1">
    <location>
        <begin position="209"/>
        <end position="228"/>
    </location>
</feature>
<proteinExistence type="predicted"/>
<gene>
    <name evidence="2" type="ORF">BWR60_17430</name>
</gene>
<evidence type="ECO:0000313" key="2">
    <source>
        <dbReference type="EMBL" id="OWJ65820.1"/>
    </source>
</evidence>
<dbReference type="RefSeq" id="WP_088152302.1">
    <property type="nucleotide sequence ID" value="NZ_NHON01000031.1"/>
</dbReference>
<dbReference type="Pfam" id="PF09234">
    <property type="entry name" value="DUF1963"/>
    <property type="match status" value="1"/>
</dbReference>
<name>A0A211ZKP6_9PROT</name>
<dbReference type="EMBL" id="NHON01000031">
    <property type="protein sequence ID" value="OWJ65820.1"/>
    <property type="molecule type" value="Genomic_DNA"/>
</dbReference>
<dbReference type="InterPro" id="IPR015315">
    <property type="entry name" value="DUF1963"/>
</dbReference>
<dbReference type="SUPFAM" id="SSF103032">
    <property type="entry name" value="Hypothetical protein YwqG"/>
    <property type="match status" value="1"/>
</dbReference>
<dbReference type="Gene3D" id="2.30.320.10">
    <property type="entry name" value="YwqG-like"/>
    <property type="match status" value="1"/>
</dbReference>
<protein>
    <recommendedName>
        <fullName evidence="4">DUF1963 domain-containing protein</fullName>
    </recommendedName>
</protein>